<dbReference type="OrthoDB" id="7352860at2"/>
<accession>A0A560EUF3</accession>
<reference evidence="3 4" key="1">
    <citation type="submission" date="2019-06" db="EMBL/GenBank/DDBJ databases">
        <title>Genomic Encyclopedia of Type Strains, Phase IV (KMG-V): Genome sequencing to study the core and pangenomes of soil and plant-associated prokaryotes.</title>
        <authorList>
            <person name="Whitman W."/>
        </authorList>
    </citation>
    <scope>NUCLEOTIDE SEQUENCE [LARGE SCALE GENOMIC DNA]</scope>
    <source>
        <strain evidence="3 4">BR 11880</strain>
    </source>
</reference>
<dbReference type="Proteomes" id="UP000319859">
    <property type="component" value="Unassembled WGS sequence"/>
</dbReference>
<keyword evidence="2" id="KW-0732">Signal</keyword>
<dbReference type="EMBL" id="VITN01000022">
    <property type="protein sequence ID" value="TWB12964.1"/>
    <property type="molecule type" value="Genomic_DNA"/>
</dbReference>
<protein>
    <recommendedName>
        <fullName evidence="5">Lumazine-binding protein</fullName>
    </recommendedName>
</protein>
<sequence length="122" mass="13069">MTLFKKTAFVGIALIPLMALTACGDGGPSESDMQAAYVKYAQEHQEMLADLMHPTSDRSAKPQPRAEVKAKIKKGECKPAQGSTAYVCSFSVTEPVDGKDRTDTAELAFLKAPDGTWAVVGF</sequence>
<dbReference type="AlphaFoldDB" id="A0A560EUF3"/>
<name>A0A560EUF3_9PROT</name>
<gene>
    <name evidence="3" type="ORF">FBZ89_12265</name>
</gene>
<organism evidence="3 4">
    <name type="scientific">Nitrospirillum amazonense</name>
    <dbReference type="NCBI Taxonomy" id="28077"/>
    <lineage>
        <taxon>Bacteria</taxon>
        <taxon>Pseudomonadati</taxon>
        <taxon>Pseudomonadota</taxon>
        <taxon>Alphaproteobacteria</taxon>
        <taxon>Rhodospirillales</taxon>
        <taxon>Azospirillaceae</taxon>
        <taxon>Nitrospirillum</taxon>
    </lineage>
</organism>
<proteinExistence type="predicted"/>
<evidence type="ECO:0000256" key="1">
    <source>
        <dbReference type="SAM" id="MobiDB-lite"/>
    </source>
</evidence>
<feature type="chain" id="PRO_5022122076" description="Lumazine-binding protein" evidence="2">
    <location>
        <begin position="22"/>
        <end position="122"/>
    </location>
</feature>
<dbReference type="RefSeq" id="WP_145753145.1">
    <property type="nucleotide sequence ID" value="NZ_VITN01000022.1"/>
</dbReference>
<comment type="caution">
    <text evidence="3">The sequence shown here is derived from an EMBL/GenBank/DDBJ whole genome shotgun (WGS) entry which is preliminary data.</text>
</comment>
<evidence type="ECO:0000256" key="2">
    <source>
        <dbReference type="SAM" id="SignalP"/>
    </source>
</evidence>
<evidence type="ECO:0008006" key="5">
    <source>
        <dbReference type="Google" id="ProtNLM"/>
    </source>
</evidence>
<feature type="signal peptide" evidence="2">
    <location>
        <begin position="1"/>
        <end position="21"/>
    </location>
</feature>
<evidence type="ECO:0000313" key="3">
    <source>
        <dbReference type="EMBL" id="TWB12964.1"/>
    </source>
</evidence>
<feature type="compositionally biased region" description="Basic and acidic residues" evidence="1">
    <location>
        <begin position="55"/>
        <end position="74"/>
    </location>
</feature>
<evidence type="ECO:0000313" key="4">
    <source>
        <dbReference type="Proteomes" id="UP000319859"/>
    </source>
</evidence>
<feature type="region of interest" description="Disordered" evidence="1">
    <location>
        <begin position="54"/>
        <end position="74"/>
    </location>
</feature>
<dbReference type="PROSITE" id="PS51257">
    <property type="entry name" value="PROKAR_LIPOPROTEIN"/>
    <property type="match status" value="1"/>
</dbReference>